<sequence length="200" mass="21014">MRGCERKQPVRIADGCETPCGRPEPPGRSAAPAPYGRGVRAPPGRAAGRRHRLLGAPDVVKATARGPRASDHSGRNTLGRMLDALTVAVCVAALALAAWCGFAAYRDQPTKDWHFIGMAVVTLLVLAQLIVGIVQLARGEKAEEGTTIFVAYLLGALCAVPVAGFMSLAERSRWGSATVAAGAVVLAVLEVRLHDIWTVG</sequence>
<organism evidence="3 4">
    <name type="scientific">Streptomyces gulbargensis</name>
    <dbReference type="NCBI Taxonomy" id="364901"/>
    <lineage>
        <taxon>Bacteria</taxon>
        <taxon>Bacillati</taxon>
        <taxon>Actinomycetota</taxon>
        <taxon>Actinomycetes</taxon>
        <taxon>Kitasatosporales</taxon>
        <taxon>Streptomycetaceae</taxon>
        <taxon>Streptomyces</taxon>
    </lineage>
</organism>
<evidence type="ECO:0000256" key="1">
    <source>
        <dbReference type="SAM" id="MobiDB-lite"/>
    </source>
</evidence>
<name>A0ABP7M8E0_9ACTN</name>
<comment type="caution">
    <text evidence="3">The sequence shown here is derived from an EMBL/GenBank/DDBJ whole genome shotgun (WGS) entry which is preliminary data.</text>
</comment>
<dbReference type="EMBL" id="BAABAJ010000007">
    <property type="protein sequence ID" value="GAA3916790.1"/>
    <property type="molecule type" value="Genomic_DNA"/>
</dbReference>
<feature type="transmembrane region" description="Helical" evidence="2">
    <location>
        <begin position="84"/>
        <end position="104"/>
    </location>
</feature>
<evidence type="ECO:0000313" key="3">
    <source>
        <dbReference type="EMBL" id="GAA3916790.1"/>
    </source>
</evidence>
<reference evidence="4" key="1">
    <citation type="journal article" date="2019" name="Int. J. Syst. Evol. Microbiol.">
        <title>The Global Catalogue of Microorganisms (GCM) 10K type strain sequencing project: providing services to taxonomists for standard genome sequencing and annotation.</title>
        <authorList>
            <consortium name="The Broad Institute Genomics Platform"/>
            <consortium name="The Broad Institute Genome Sequencing Center for Infectious Disease"/>
            <person name="Wu L."/>
            <person name="Ma J."/>
        </authorList>
    </citation>
    <scope>NUCLEOTIDE SEQUENCE [LARGE SCALE GENOMIC DNA]</scope>
    <source>
        <strain evidence="4">JCM 16956</strain>
    </source>
</reference>
<proteinExistence type="predicted"/>
<feature type="transmembrane region" description="Helical" evidence="2">
    <location>
        <begin position="149"/>
        <end position="168"/>
    </location>
</feature>
<evidence type="ECO:0000313" key="4">
    <source>
        <dbReference type="Proteomes" id="UP001501000"/>
    </source>
</evidence>
<keyword evidence="2" id="KW-0812">Transmembrane</keyword>
<dbReference type="Proteomes" id="UP001501000">
    <property type="component" value="Unassembled WGS sequence"/>
</dbReference>
<gene>
    <name evidence="3" type="ORF">GCM10022244_27740</name>
</gene>
<evidence type="ECO:0000256" key="2">
    <source>
        <dbReference type="SAM" id="Phobius"/>
    </source>
</evidence>
<feature type="transmembrane region" description="Helical" evidence="2">
    <location>
        <begin position="116"/>
        <end position="137"/>
    </location>
</feature>
<feature type="region of interest" description="Disordered" evidence="1">
    <location>
        <begin position="14"/>
        <end position="52"/>
    </location>
</feature>
<evidence type="ECO:0008006" key="5">
    <source>
        <dbReference type="Google" id="ProtNLM"/>
    </source>
</evidence>
<accession>A0ABP7M8E0</accession>
<keyword evidence="2" id="KW-0472">Membrane</keyword>
<feature type="compositionally biased region" description="Low complexity" evidence="1">
    <location>
        <begin position="30"/>
        <end position="46"/>
    </location>
</feature>
<keyword evidence="2" id="KW-1133">Transmembrane helix</keyword>
<keyword evidence="4" id="KW-1185">Reference proteome</keyword>
<feature type="transmembrane region" description="Helical" evidence="2">
    <location>
        <begin position="174"/>
        <end position="193"/>
    </location>
</feature>
<protein>
    <recommendedName>
        <fullName evidence="5">Integral membrane protein</fullName>
    </recommendedName>
</protein>